<dbReference type="NCBIfam" id="TIGR02067">
    <property type="entry name" value="his_9_HisN"/>
    <property type="match status" value="1"/>
</dbReference>
<reference evidence="6 7" key="1">
    <citation type="submission" date="2020-08" db="EMBL/GenBank/DDBJ databases">
        <title>Genomic Encyclopedia of Type Strains, Phase IV (KMG-IV): sequencing the most valuable type-strain genomes for metagenomic binning, comparative biology and taxonomic classification.</title>
        <authorList>
            <person name="Goeker M."/>
        </authorList>
    </citation>
    <scope>NUCLEOTIDE SEQUENCE [LARGE SCALE GENOMIC DNA]</scope>
    <source>
        <strain evidence="6 7">DSM 25335</strain>
    </source>
</reference>
<dbReference type="GO" id="GO:0006020">
    <property type="term" value="P:inositol metabolic process"/>
    <property type="evidence" value="ECO:0007669"/>
    <property type="project" value="TreeGrafter"/>
</dbReference>
<feature type="binding site" evidence="5">
    <location>
        <position position="84"/>
    </location>
    <ligand>
        <name>Mg(2+)</name>
        <dbReference type="ChEBI" id="CHEBI:18420"/>
        <label>1</label>
        <note>catalytic</note>
    </ligand>
</feature>
<dbReference type="InterPro" id="IPR011809">
    <property type="entry name" value="His_9_proposed"/>
</dbReference>
<sequence>MTEYELFAVELAREAARVSLPYFRGACEQVDKGGADGFDPVTEADREAEAAIRRLIADRYPEHGVIGEEYGEDRPDAEHVWILDPIDGTRAFIAGLPLWTNLIALRTADRLAIGLIGQPYLDEIFLGGPSGARLLRGRAETPIAVRSCAHLNEALIATTDPDLFTGAELGAWTQVRAAARLARLGCDAYAYAMLAAGRIDLVAESALKIWDWSALVPVIEAAGGQVTNWRGEGPDAGGQILAVGDARLRDQALVALRRAAN</sequence>
<comment type="caution">
    <text evidence="6">The sequence shown here is derived from an EMBL/GenBank/DDBJ whole genome shotgun (WGS) entry which is preliminary data.</text>
</comment>
<dbReference type="InterPro" id="IPR000760">
    <property type="entry name" value="Inositol_monophosphatase-like"/>
</dbReference>
<keyword evidence="3" id="KW-0378">Hydrolase</keyword>
<dbReference type="EC" id="3.1.3.15" evidence="4"/>
<dbReference type="PRINTS" id="PR00377">
    <property type="entry name" value="IMPHPHTASES"/>
</dbReference>
<evidence type="ECO:0000256" key="4">
    <source>
        <dbReference type="NCBIfam" id="TIGR02067"/>
    </source>
</evidence>
<proteinExistence type="inferred from homology"/>
<feature type="binding site" evidence="5">
    <location>
        <position position="87"/>
    </location>
    <ligand>
        <name>Mg(2+)</name>
        <dbReference type="ChEBI" id="CHEBI:18420"/>
        <label>1</label>
        <note>catalytic</note>
    </ligand>
</feature>
<dbReference type="GO" id="GO:0007165">
    <property type="term" value="P:signal transduction"/>
    <property type="evidence" value="ECO:0007669"/>
    <property type="project" value="TreeGrafter"/>
</dbReference>
<dbReference type="GO" id="GO:0008934">
    <property type="term" value="F:inositol monophosphate 1-phosphatase activity"/>
    <property type="evidence" value="ECO:0007669"/>
    <property type="project" value="TreeGrafter"/>
</dbReference>
<keyword evidence="5" id="KW-0460">Magnesium</keyword>
<dbReference type="EMBL" id="JACHFZ010000002">
    <property type="protein sequence ID" value="MBB5291471.1"/>
    <property type="molecule type" value="Genomic_DNA"/>
</dbReference>
<keyword evidence="7" id="KW-1185">Reference proteome</keyword>
<dbReference type="GO" id="GO:0004401">
    <property type="term" value="F:histidinol-phosphatase activity"/>
    <property type="evidence" value="ECO:0007669"/>
    <property type="project" value="UniProtKB-UniRule"/>
</dbReference>
<dbReference type="PANTHER" id="PTHR20854">
    <property type="entry name" value="INOSITOL MONOPHOSPHATASE"/>
    <property type="match status" value="1"/>
</dbReference>
<feature type="binding site" evidence="5">
    <location>
        <position position="68"/>
    </location>
    <ligand>
        <name>Mg(2+)</name>
        <dbReference type="ChEBI" id="CHEBI:18420"/>
        <label>1</label>
        <note>catalytic</note>
    </ligand>
</feature>
<dbReference type="SUPFAM" id="SSF56655">
    <property type="entry name" value="Carbohydrate phosphatase"/>
    <property type="match status" value="1"/>
</dbReference>
<gene>
    <name evidence="6" type="ORF">HNQ67_000985</name>
</gene>
<comment type="cofactor">
    <cofactor evidence="1 5">
        <name>Mg(2+)</name>
        <dbReference type="ChEBI" id="CHEBI:18420"/>
    </cofactor>
</comment>
<dbReference type="CDD" id="cd01641">
    <property type="entry name" value="Bacterial_IMPase_like_1"/>
    <property type="match status" value="1"/>
</dbReference>
<feature type="binding site" evidence="5">
    <location>
        <position position="211"/>
    </location>
    <ligand>
        <name>Mg(2+)</name>
        <dbReference type="ChEBI" id="CHEBI:18420"/>
        <label>1</label>
        <note>catalytic</note>
    </ligand>
</feature>
<dbReference type="Gene3D" id="3.30.540.10">
    <property type="entry name" value="Fructose-1,6-Bisphosphatase, subunit A, domain 1"/>
    <property type="match status" value="1"/>
</dbReference>
<dbReference type="RefSeq" id="WP_183252954.1">
    <property type="nucleotide sequence ID" value="NZ_BAAAFF010000006.1"/>
</dbReference>
<feature type="binding site" evidence="5">
    <location>
        <position position="86"/>
    </location>
    <ligand>
        <name>Mg(2+)</name>
        <dbReference type="ChEBI" id="CHEBI:18420"/>
        <label>1</label>
        <note>catalytic</note>
    </ligand>
</feature>
<evidence type="ECO:0000256" key="1">
    <source>
        <dbReference type="ARBA" id="ARBA00001946"/>
    </source>
</evidence>
<protein>
    <recommendedName>
        <fullName evidence="4">Histidinol-phosphatase</fullName>
        <ecNumber evidence="4">3.1.3.15</ecNumber>
    </recommendedName>
</protein>
<dbReference type="GO" id="GO:0000105">
    <property type="term" value="P:L-histidine biosynthetic process"/>
    <property type="evidence" value="ECO:0007669"/>
    <property type="project" value="UniProtKB-UniRule"/>
</dbReference>
<name>A0A7W8HX01_9CAUL</name>
<accession>A0A7W8HX01</accession>
<evidence type="ECO:0000256" key="3">
    <source>
        <dbReference type="ARBA" id="ARBA00022801"/>
    </source>
</evidence>
<dbReference type="Pfam" id="PF00459">
    <property type="entry name" value="Inositol_P"/>
    <property type="match status" value="1"/>
</dbReference>
<dbReference type="Gene3D" id="3.40.190.80">
    <property type="match status" value="1"/>
</dbReference>
<dbReference type="GO" id="GO:0046872">
    <property type="term" value="F:metal ion binding"/>
    <property type="evidence" value="ECO:0007669"/>
    <property type="project" value="UniProtKB-KW"/>
</dbReference>
<evidence type="ECO:0000313" key="6">
    <source>
        <dbReference type="EMBL" id="MBB5291471.1"/>
    </source>
</evidence>
<dbReference type="Proteomes" id="UP000566663">
    <property type="component" value="Unassembled WGS sequence"/>
</dbReference>
<dbReference type="PANTHER" id="PTHR20854:SF4">
    <property type="entry name" value="INOSITOL-1-MONOPHOSPHATASE-RELATED"/>
    <property type="match status" value="1"/>
</dbReference>
<comment type="similarity">
    <text evidence="2">Belongs to the inositol monophosphatase superfamily.</text>
</comment>
<organism evidence="6 7">
    <name type="scientific">Brevundimonas basaltis</name>
    <dbReference type="NCBI Taxonomy" id="472166"/>
    <lineage>
        <taxon>Bacteria</taxon>
        <taxon>Pseudomonadati</taxon>
        <taxon>Pseudomonadota</taxon>
        <taxon>Alphaproteobacteria</taxon>
        <taxon>Caulobacterales</taxon>
        <taxon>Caulobacteraceae</taxon>
        <taxon>Brevundimonas</taxon>
    </lineage>
</organism>
<evidence type="ECO:0000256" key="5">
    <source>
        <dbReference type="PIRSR" id="PIRSR600760-2"/>
    </source>
</evidence>
<dbReference type="AlphaFoldDB" id="A0A7W8HX01"/>
<evidence type="ECO:0000256" key="2">
    <source>
        <dbReference type="ARBA" id="ARBA00009759"/>
    </source>
</evidence>
<keyword evidence="5" id="KW-0479">Metal-binding</keyword>
<evidence type="ECO:0000313" key="7">
    <source>
        <dbReference type="Proteomes" id="UP000566663"/>
    </source>
</evidence>